<dbReference type="Proteomes" id="UP000799118">
    <property type="component" value="Unassembled WGS sequence"/>
</dbReference>
<name>A0A6A4GKW8_9AGAR</name>
<feature type="region of interest" description="Disordered" evidence="1">
    <location>
        <begin position="34"/>
        <end position="57"/>
    </location>
</feature>
<dbReference type="AlphaFoldDB" id="A0A6A4GKW8"/>
<evidence type="ECO:0000256" key="1">
    <source>
        <dbReference type="SAM" id="MobiDB-lite"/>
    </source>
</evidence>
<evidence type="ECO:0000313" key="3">
    <source>
        <dbReference type="Proteomes" id="UP000799118"/>
    </source>
</evidence>
<accession>A0A6A4GKW8</accession>
<organism evidence="2 3">
    <name type="scientific">Gymnopus androsaceus JB14</name>
    <dbReference type="NCBI Taxonomy" id="1447944"/>
    <lineage>
        <taxon>Eukaryota</taxon>
        <taxon>Fungi</taxon>
        <taxon>Dikarya</taxon>
        <taxon>Basidiomycota</taxon>
        <taxon>Agaricomycotina</taxon>
        <taxon>Agaricomycetes</taxon>
        <taxon>Agaricomycetidae</taxon>
        <taxon>Agaricales</taxon>
        <taxon>Marasmiineae</taxon>
        <taxon>Omphalotaceae</taxon>
        <taxon>Gymnopus</taxon>
    </lineage>
</organism>
<gene>
    <name evidence="2" type="ORF">BT96DRAFT_754853</name>
</gene>
<reference evidence="2" key="1">
    <citation type="journal article" date="2019" name="Environ. Microbiol.">
        <title>Fungal ecological strategies reflected in gene transcription - a case study of two litter decomposers.</title>
        <authorList>
            <person name="Barbi F."/>
            <person name="Kohler A."/>
            <person name="Barry K."/>
            <person name="Baskaran P."/>
            <person name="Daum C."/>
            <person name="Fauchery L."/>
            <person name="Ihrmark K."/>
            <person name="Kuo A."/>
            <person name="LaButti K."/>
            <person name="Lipzen A."/>
            <person name="Morin E."/>
            <person name="Grigoriev I.V."/>
            <person name="Henrissat B."/>
            <person name="Lindahl B."/>
            <person name="Martin F."/>
        </authorList>
    </citation>
    <scope>NUCLEOTIDE SEQUENCE</scope>
    <source>
        <strain evidence="2">JB14</strain>
    </source>
</reference>
<feature type="non-terminal residue" evidence="2">
    <location>
        <position position="1"/>
    </location>
</feature>
<dbReference type="OrthoDB" id="1607513at2759"/>
<protein>
    <recommendedName>
        <fullName evidence="4">HAT C-terminal dimerisation domain-containing protein</fullName>
    </recommendedName>
</protein>
<evidence type="ECO:0000313" key="2">
    <source>
        <dbReference type="EMBL" id="KAE9385925.1"/>
    </source>
</evidence>
<proteinExistence type="predicted"/>
<keyword evidence="3" id="KW-1185">Reference proteome</keyword>
<sequence>TGNMSTHAKRCWGKDTVTAVKDSTLDKAQAAIKKVRRKKKSKQNSPLPSRHSRGGLKGSLRNLLKKKLPGLFPHFLQCYVRKLYSKTKERLAEELQVIDGKLPIAIDHWMSPNHHVFMSIVIVWLRKLDNGEEELTTTILDFIELPCSHSAENMAEVLAKVLKEYGIDGKV</sequence>
<evidence type="ECO:0008006" key="4">
    <source>
        <dbReference type="Google" id="ProtNLM"/>
    </source>
</evidence>
<feature type="non-terminal residue" evidence="2">
    <location>
        <position position="171"/>
    </location>
</feature>
<dbReference type="EMBL" id="ML769931">
    <property type="protein sequence ID" value="KAE9385925.1"/>
    <property type="molecule type" value="Genomic_DNA"/>
</dbReference>